<dbReference type="AlphaFoldDB" id="A0A5C6B3G9"/>
<proteinExistence type="predicted"/>
<dbReference type="Pfam" id="PF00990">
    <property type="entry name" value="GGDEF"/>
    <property type="match status" value="1"/>
</dbReference>
<reference evidence="5 6" key="1">
    <citation type="submission" date="2019-02" db="EMBL/GenBank/DDBJ databases">
        <title>Deep-cultivation of Planctomycetes and their phenomic and genomic characterization uncovers novel biology.</title>
        <authorList>
            <person name="Wiegand S."/>
            <person name="Jogler M."/>
            <person name="Boedeker C."/>
            <person name="Pinto D."/>
            <person name="Vollmers J."/>
            <person name="Rivas-Marin E."/>
            <person name="Kohn T."/>
            <person name="Peeters S.H."/>
            <person name="Heuer A."/>
            <person name="Rast P."/>
            <person name="Oberbeckmann S."/>
            <person name="Bunk B."/>
            <person name="Jeske O."/>
            <person name="Meyerdierks A."/>
            <person name="Storesund J.E."/>
            <person name="Kallscheuer N."/>
            <person name="Luecker S."/>
            <person name="Lage O.M."/>
            <person name="Pohl T."/>
            <person name="Merkel B.J."/>
            <person name="Hornburger P."/>
            <person name="Mueller R.-W."/>
            <person name="Bruemmer F."/>
            <person name="Labrenz M."/>
            <person name="Spormann A.M."/>
            <person name="Op Den Camp H."/>
            <person name="Overmann J."/>
            <person name="Amann R."/>
            <person name="Jetten M.S.M."/>
            <person name="Mascher T."/>
            <person name="Medema M.H."/>
            <person name="Devos D.P."/>
            <person name="Kaster A.-K."/>
            <person name="Ovreas L."/>
            <person name="Rohde M."/>
            <person name="Galperin M.Y."/>
            <person name="Jogler C."/>
        </authorList>
    </citation>
    <scope>NUCLEOTIDE SEQUENCE [LARGE SCALE GENOMIC DNA]</scope>
    <source>
        <strain evidence="5 6">Pla52n</strain>
    </source>
</reference>
<dbReference type="GO" id="GO:0043709">
    <property type="term" value="P:cell adhesion involved in single-species biofilm formation"/>
    <property type="evidence" value="ECO:0007669"/>
    <property type="project" value="TreeGrafter"/>
</dbReference>
<protein>
    <recommendedName>
        <fullName evidence="1">diguanylate cyclase</fullName>
        <ecNumber evidence="1">2.7.7.65</ecNumber>
    </recommendedName>
</protein>
<dbReference type="PANTHER" id="PTHR45138:SF9">
    <property type="entry name" value="DIGUANYLATE CYCLASE DGCM-RELATED"/>
    <property type="match status" value="1"/>
</dbReference>
<dbReference type="InterPro" id="IPR050469">
    <property type="entry name" value="Diguanylate_Cyclase"/>
</dbReference>
<dbReference type="GO" id="GO:0052621">
    <property type="term" value="F:diguanylate cyclase activity"/>
    <property type="evidence" value="ECO:0007669"/>
    <property type="project" value="UniProtKB-EC"/>
</dbReference>
<dbReference type="NCBIfam" id="TIGR00254">
    <property type="entry name" value="GGDEF"/>
    <property type="match status" value="1"/>
</dbReference>
<keyword evidence="6" id="KW-1185">Reference proteome</keyword>
<evidence type="ECO:0000313" key="5">
    <source>
        <dbReference type="EMBL" id="TWU06478.1"/>
    </source>
</evidence>
<name>A0A5C6B3G9_9BACT</name>
<dbReference type="EMBL" id="SJPN01000002">
    <property type="protein sequence ID" value="TWU06478.1"/>
    <property type="molecule type" value="Genomic_DNA"/>
</dbReference>
<organism evidence="5 6">
    <name type="scientific">Stieleria varia</name>
    <dbReference type="NCBI Taxonomy" id="2528005"/>
    <lineage>
        <taxon>Bacteria</taxon>
        <taxon>Pseudomonadati</taxon>
        <taxon>Planctomycetota</taxon>
        <taxon>Planctomycetia</taxon>
        <taxon>Pirellulales</taxon>
        <taxon>Pirellulaceae</taxon>
        <taxon>Stieleria</taxon>
    </lineage>
</organism>
<dbReference type="GO" id="GO:1902201">
    <property type="term" value="P:negative regulation of bacterial-type flagellum-dependent cell motility"/>
    <property type="evidence" value="ECO:0007669"/>
    <property type="project" value="TreeGrafter"/>
</dbReference>
<dbReference type="Proteomes" id="UP000320176">
    <property type="component" value="Unassembled WGS sequence"/>
</dbReference>
<dbReference type="OrthoDB" id="243535at2"/>
<dbReference type="InterPro" id="IPR043128">
    <property type="entry name" value="Rev_trsase/Diguanyl_cyclase"/>
</dbReference>
<dbReference type="PROSITE" id="PS50887">
    <property type="entry name" value="GGDEF"/>
    <property type="match status" value="1"/>
</dbReference>
<dbReference type="CDD" id="cd01949">
    <property type="entry name" value="GGDEF"/>
    <property type="match status" value="1"/>
</dbReference>
<dbReference type="PANTHER" id="PTHR45138">
    <property type="entry name" value="REGULATORY COMPONENTS OF SENSORY TRANSDUCTION SYSTEM"/>
    <property type="match status" value="1"/>
</dbReference>
<evidence type="ECO:0000256" key="1">
    <source>
        <dbReference type="ARBA" id="ARBA00012528"/>
    </source>
</evidence>
<dbReference type="InterPro" id="IPR029787">
    <property type="entry name" value="Nucleotide_cyclase"/>
</dbReference>
<dbReference type="SUPFAM" id="SSF55073">
    <property type="entry name" value="Nucleotide cyclase"/>
    <property type="match status" value="1"/>
</dbReference>
<dbReference type="RefSeq" id="WP_146519553.1">
    <property type="nucleotide sequence ID" value="NZ_CP151726.1"/>
</dbReference>
<dbReference type="InterPro" id="IPR000160">
    <property type="entry name" value="GGDEF_dom"/>
</dbReference>
<gene>
    <name evidence="5" type="primary">pleD_4</name>
    <name evidence="5" type="ORF">Pla52n_21990</name>
</gene>
<evidence type="ECO:0000256" key="3">
    <source>
        <dbReference type="SAM" id="MobiDB-lite"/>
    </source>
</evidence>
<accession>A0A5C6B3G9</accession>
<dbReference type="EC" id="2.7.7.65" evidence="1"/>
<evidence type="ECO:0000313" key="6">
    <source>
        <dbReference type="Proteomes" id="UP000320176"/>
    </source>
</evidence>
<sequence>MSYVIGLICLALGLVVGWFLGRRSTPAVPPGNERDLNRMLQLLGDLGTWTDEYSGNVSSYQQQLKHLAAAVRKHNAAASSDQQVDGQQLMSLLEQFITGSERVQSRLDAVECELESRTRQIKDYLDQARTDGLTGLLNRRVFDEELEKRFERFRAGGASFSLALIDVDHFKSINDTHGHPMGDGVLRQLAQWMQQRLGAGVTVARYGGDEFAVILDESVSRATERLETLRRAIAESTFRWEDHSVKVTLSIGISQPIDDASSLSVLRRADEALYAAKAMGRNHTLVDEGSGAQLPDAVEISTDPHRKD</sequence>
<dbReference type="FunFam" id="3.30.70.270:FF:000001">
    <property type="entry name" value="Diguanylate cyclase domain protein"/>
    <property type="match status" value="1"/>
</dbReference>
<feature type="domain" description="GGDEF" evidence="4">
    <location>
        <begin position="158"/>
        <end position="289"/>
    </location>
</feature>
<comment type="caution">
    <text evidence="5">The sequence shown here is derived from an EMBL/GenBank/DDBJ whole genome shotgun (WGS) entry which is preliminary data.</text>
</comment>
<feature type="region of interest" description="Disordered" evidence="3">
    <location>
        <begin position="286"/>
        <end position="308"/>
    </location>
</feature>
<evidence type="ECO:0000259" key="4">
    <source>
        <dbReference type="PROSITE" id="PS50887"/>
    </source>
</evidence>
<comment type="catalytic activity">
    <reaction evidence="2">
        <text>2 GTP = 3',3'-c-di-GMP + 2 diphosphate</text>
        <dbReference type="Rhea" id="RHEA:24898"/>
        <dbReference type="ChEBI" id="CHEBI:33019"/>
        <dbReference type="ChEBI" id="CHEBI:37565"/>
        <dbReference type="ChEBI" id="CHEBI:58805"/>
        <dbReference type="EC" id="2.7.7.65"/>
    </reaction>
</comment>
<dbReference type="GO" id="GO:0005886">
    <property type="term" value="C:plasma membrane"/>
    <property type="evidence" value="ECO:0007669"/>
    <property type="project" value="TreeGrafter"/>
</dbReference>
<dbReference type="Gene3D" id="3.30.70.270">
    <property type="match status" value="1"/>
</dbReference>
<evidence type="ECO:0000256" key="2">
    <source>
        <dbReference type="ARBA" id="ARBA00034247"/>
    </source>
</evidence>
<dbReference type="SMART" id="SM00267">
    <property type="entry name" value="GGDEF"/>
    <property type="match status" value="1"/>
</dbReference>